<name>A0A821UG36_9NEOP</name>
<sequence>MEAEYSLHLIRKTECQEAKAKDKLKASEDPTLVTATFDLQSVLQLPYSGVSLFYYSRKICVYNLTIYLASGEAHCYTWNELNGKRGSNEIGSILLIFLQSLPVTVTSVSLFCDTCGGQDRNQQVAAMLLYAVKKIEHLNQIELKFLESGHTQMECDPMHSAIESAKKHKSAFTMTDWINIFRSARSQRGKNKASVEKGSPDILFCRYDHSSEYKKVNIVGGGRRKSAAALGLKPAYSDPLPISKAKKADLVKLVNAGHIPEELHLWYRNIPAIDVNGPERLSEPDESEDEN</sequence>
<dbReference type="AlphaFoldDB" id="A0A821UG36"/>
<dbReference type="EMBL" id="CAJOBZ010000031">
    <property type="protein sequence ID" value="CAF4889569.1"/>
    <property type="molecule type" value="Genomic_DNA"/>
</dbReference>
<reference evidence="2" key="1">
    <citation type="submission" date="2021-02" db="EMBL/GenBank/DDBJ databases">
        <authorList>
            <person name="Steward A R."/>
        </authorList>
    </citation>
    <scope>NUCLEOTIDE SEQUENCE</scope>
</reference>
<comment type="caution">
    <text evidence="2">The sequence shown here is derived from an EMBL/GenBank/DDBJ whole genome shotgun (WGS) entry which is preliminary data.</text>
</comment>
<feature type="domain" description="DUF7869" evidence="1">
    <location>
        <begin position="72"/>
        <end position="186"/>
    </location>
</feature>
<dbReference type="PANTHER" id="PTHR10773">
    <property type="entry name" value="DNA-DIRECTED RNA POLYMERASES I, II, AND III SUBUNIT RPABC2"/>
    <property type="match status" value="1"/>
</dbReference>
<evidence type="ECO:0000313" key="3">
    <source>
        <dbReference type="Proteomes" id="UP000663880"/>
    </source>
</evidence>
<proteinExistence type="predicted"/>
<gene>
    <name evidence="2" type="ORF">PMACD_LOCUS10337</name>
</gene>
<dbReference type="PANTHER" id="PTHR10773:SF19">
    <property type="match status" value="1"/>
</dbReference>
<dbReference type="InterPro" id="IPR057191">
    <property type="entry name" value="DUF7869"/>
</dbReference>
<dbReference type="OrthoDB" id="533763at2759"/>
<protein>
    <recommendedName>
        <fullName evidence="1">DUF7869 domain-containing protein</fullName>
    </recommendedName>
</protein>
<evidence type="ECO:0000313" key="2">
    <source>
        <dbReference type="EMBL" id="CAF4889569.1"/>
    </source>
</evidence>
<dbReference type="Pfam" id="PF25273">
    <property type="entry name" value="DUF7869"/>
    <property type="match status" value="1"/>
</dbReference>
<dbReference type="Proteomes" id="UP000663880">
    <property type="component" value="Unassembled WGS sequence"/>
</dbReference>
<organism evidence="2 3">
    <name type="scientific">Pieris macdunnoughi</name>
    <dbReference type="NCBI Taxonomy" id="345717"/>
    <lineage>
        <taxon>Eukaryota</taxon>
        <taxon>Metazoa</taxon>
        <taxon>Ecdysozoa</taxon>
        <taxon>Arthropoda</taxon>
        <taxon>Hexapoda</taxon>
        <taxon>Insecta</taxon>
        <taxon>Pterygota</taxon>
        <taxon>Neoptera</taxon>
        <taxon>Endopterygota</taxon>
        <taxon>Lepidoptera</taxon>
        <taxon>Glossata</taxon>
        <taxon>Ditrysia</taxon>
        <taxon>Papilionoidea</taxon>
        <taxon>Pieridae</taxon>
        <taxon>Pierinae</taxon>
        <taxon>Pieris</taxon>
    </lineage>
</organism>
<keyword evidence="3" id="KW-1185">Reference proteome</keyword>
<accession>A0A821UG36</accession>
<evidence type="ECO:0000259" key="1">
    <source>
        <dbReference type="Pfam" id="PF25273"/>
    </source>
</evidence>